<keyword evidence="6 14" id="KW-1133">Transmembrane helix</keyword>
<keyword evidence="11" id="KW-1071">Ligand-gated ion channel</keyword>
<dbReference type="Gene3D" id="1.10.287.940">
    <property type="entry name" value="atp-gated p2x4 ion channel"/>
    <property type="match status" value="1"/>
</dbReference>
<dbReference type="PANTHER" id="PTHR10125:SF31">
    <property type="entry name" value="P2X RECEPTOR E"/>
    <property type="match status" value="1"/>
</dbReference>
<evidence type="ECO:0000256" key="8">
    <source>
        <dbReference type="ARBA" id="ARBA00023136"/>
    </source>
</evidence>
<dbReference type="InterPro" id="IPR003044">
    <property type="entry name" value="P2X1_purnocptor"/>
</dbReference>
<evidence type="ECO:0000256" key="3">
    <source>
        <dbReference type="ARBA" id="ARBA00022448"/>
    </source>
</evidence>
<dbReference type="OMA" id="NNCVPGY"/>
<evidence type="ECO:0000256" key="7">
    <source>
        <dbReference type="ARBA" id="ARBA00023065"/>
    </source>
</evidence>
<protein>
    <recommendedName>
        <fullName evidence="17">Purinergic receptor</fullName>
    </recommendedName>
</protein>
<dbReference type="GO" id="GO:0070588">
    <property type="term" value="P:calcium ion transmembrane transport"/>
    <property type="evidence" value="ECO:0007669"/>
    <property type="project" value="TreeGrafter"/>
</dbReference>
<evidence type="ECO:0000256" key="10">
    <source>
        <dbReference type="ARBA" id="ARBA00023180"/>
    </source>
</evidence>
<organism evidence="15 16">
    <name type="scientific">Eptatretus burgeri</name>
    <name type="common">Inshore hagfish</name>
    <dbReference type="NCBI Taxonomy" id="7764"/>
    <lineage>
        <taxon>Eukaryota</taxon>
        <taxon>Metazoa</taxon>
        <taxon>Chordata</taxon>
        <taxon>Craniata</taxon>
        <taxon>Vertebrata</taxon>
        <taxon>Cyclostomata</taxon>
        <taxon>Myxini</taxon>
        <taxon>Myxiniformes</taxon>
        <taxon>Myxinidae</taxon>
        <taxon>Eptatretinae</taxon>
        <taxon>Eptatretus</taxon>
    </lineage>
</organism>
<dbReference type="Proteomes" id="UP000694388">
    <property type="component" value="Unplaced"/>
</dbReference>
<dbReference type="GeneTree" id="ENSGT01020000230351"/>
<keyword evidence="12" id="KW-0407">Ion channel</keyword>
<dbReference type="GO" id="GO:0033198">
    <property type="term" value="P:response to ATP"/>
    <property type="evidence" value="ECO:0007669"/>
    <property type="project" value="InterPro"/>
</dbReference>
<keyword evidence="7" id="KW-0406">Ion transport</keyword>
<evidence type="ECO:0000256" key="2">
    <source>
        <dbReference type="ARBA" id="ARBA00009848"/>
    </source>
</evidence>
<evidence type="ECO:0000256" key="13">
    <source>
        <dbReference type="ARBA" id="ARBA00036634"/>
    </source>
</evidence>
<dbReference type="GO" id="GO:0005886">
    <property type="term" value="C:plasma membrane"/>
    <property type="evidence" value="ECO:0007669"/>
    <property type="project" value="UniProtKB-SubCell"/>
</dbReference>
<dbReference type="Pfam" id="PF00864">
    <property type="entry name" value="P2X_receptor"/>
    <property type="match status" value="1"/>
</dbReference>
<reference evidence="15" key="2">
    <citation type="submission" date="2025-09" db="UniProtKB">
        <authorList>
            <consortium name="Ensembl"/>
        </authorList>
    </citation>
    <scope>IDENTIFICATION</scope>
</reference>
<comment type="similarity">
    <text evidence="2">Belongs to the P2X receptor family.</text>
</comment>
<evidence type="ECO:0000256" key="4">
    <source>
        <dbReference type="ARBA" id="ARBA00022475"/>
    </source>
</evidence>
<dbReference type="PANTHER" id="PTHR10125">
    <property type="entry name" value="P2X PURINOCEPTOR"/>
    <property type="match status" value="1"/>
</dbReference>
<keyword evidence="9" id="KW-1015">Disulfide bond</keyword>
<evidence type="ECO:0008006" key="17">
    <source>
        <dbReference type="Google" id="ProtNLM"/>
    </source>
</evidence>
<keyword evidence="5 14" id="KW-0812">Transmembrane</keyword>
<accession>A0A8C4NL92</accession>
<keyword evidence="16" id="KW-1185">Reference proteome</keyword>
<dbReference type="PRINTS" id="PR01307">
    <property type="entry name" value="P2XRECEPTOR"/>
</dbReference>
<dbReference type="InterPro" id="IPR027309">
    <property type="entry name" value="P2X_extracellular_dom_sf"/>
</dbReference>
<comment type="catalytic activity">
    <reaction evidence="13">
        <text>Ca(2+)(in) = Ca(2+)(out)</text>
        <dbReference type="Rhea" id="RHEA:29671"/>
        <dbReference type="ChEBI" id="CHEBI:29108"/>
    </reaction>
</comment>
<dbReference type="InterPro" id="IPR059116">
    <property type="entry name" value="P2X_receptor"/>
</dbReference>
<dbReference type="GO" id="GO:0004931">
    <property type="term" value="F:extracellularly ATP-gated monoatomic cation channel activity"/>
    <property type="evidence" value="ECO:0007669"/>
    <property type="project" value="InterPro"/>
</dbReference>
<dbReference type="FunFam" id="2.60.490.10:FF:000001">
    <property type="entry name" value="P2X purinoceptor"/>
    <property type="match status" value="1"/>
</dbReference>
<keyword evidence="8 14" id="KW-0472">Membrane</keyword>
<dbReference type="AlphaFoldDB" id="A0A8C4NL92"/>
<dbReference type="Gene3D" id="2.60.490.10">
    <property type="entry name" value="atp-gated p2x4 ion channel domain"/>
    <property type="match status" value="1"/>
</dbReference>
<proteinExistence type="inferred from homology"/>
<keyword evidence="4" id="KW-1003">Cell membrane</keyword>
<evidence type="ECO:0000256" key="14">
    <source>
        <dbReference type="SAM" id="Phobius"/>
    </source>
</evidence>
<evidence type="ECO:0000256" key="11">
    <source>
        <dbReference type="ARBA" id="ARBA00023286"/>
    </source>
</evidence>
<evidence type="ECO:0000256" key="12">
    <source>
        <dbReference type="ARBA" id="ARBA00023303"/>
    </source>
</evidence>
<dbReference type="PRINTS" id="PR01308">
    <property type="entry name" value="P2X1RECEPTOR"/>
</dbReference>
<evidence type="ECO:0000256" key="6">
    <source>
        <dbReference type="ARBA" id="ARBA00022989"/>
    </source>
</evidence>
<evidence type="ECO:0000256" key="1">
    <source>
        <dbReference type="ARBA" id="ARBA00004651"/>
    </source>
</evidence>
<sequence>MSIKSQFSSFWCDYSTERTVRVQRVWIAWIYRVLQLLLLFGYVFVYVIYVKKGYRENEEVVSSVSIKVKGVAVTNKEQHPWTWDPADYVVPPQEMNSFFVMTNFIMTRNQKQGTCPESPNFATCKTGDNCTKGYSSPRAHGVQTGRCVDFNKTLKTCEVHAWCDVEKNEAIPNPALLSAAEGFTVLIKNQVTFPMFNLKRHNIPANVTTVNLSTCIFHPKSSPHCPVFRLGDIVNQTGENFQKMAVLGGVIGIQVTWDCNLHHHTCLPTYSFIQLEGGSQSQEVAPGYNFRFSHWFMNKENITRMLIKAFGIRFDVMVSGYVSCFQNHFFFSI</sequence>
<name>A0A8C4NL92_EPTBU</name>
<reference evidence="15" key="1">
    <citation type="submission" date="2025-08" db="UniProtKB">
        <authorList>
            <consortium name="Ensembl"/>
        </authorList>
    </citation>
    <scope>IDENTIFICATION</scope>
</reference>
<feature type="transmembrane region" description="Helical" evidence="14">
    <location>
        <begin position="29"/>
        <end position="49"/>
    </location>
</feature>
<evidence type="ECO:0000256" key="9">
    <source>
        <dbReference type="ARBA" id="ARBA00023157"/>
    </source>
</evidence>
<dbReference type="GO" id="GO:0005524">
    <property type="term" value="F:ATP binding"/>
    <property type="evidence" value="ECO:0007669"/>
    <property type="project" value="InterPro"/>
</dbReference>
<dbReference type="InterPro" id="IPR001429">
    <property type="entry name" value="P2X_purnocptor"/>
</dbReference>
<evidence type="ECO:0000256" key="5">
    <source>
        <dbReference type="ARBA" id="ARBA00022692"/>
    </source>
</evidence>
<dbReference type="GO" id="GO:0001614">
    <property type="term" value="F:purinergic nucleotide receptor activity"/>
    <property type="evidence" value="ECO:0007669"/>
    <property type="project" value="InterPro"/>
</dbReference>
<evidence type="ECO:0000313" key="15">
    <source>
        <dbReference type="Ensembl" id="ENSEBUP00000004529.1"/>
    </source>
</evidence>
<dbReference type="GO" id="GO:0098794">
    <property type="term" value="C:postsynapse"/>
    <property type="evidence" value="ECO:0007669"/>
    <property type="project" value="GOC"/>
</dbReference>
<keyword evidence="3" id="KW-0813">Transport</keyword>
<dbReference type="Ensembl" id="ENSEBUT00000004967.1">
    <property type="protein sequence ID" value="ENSEBUP00000004529.1"/>
    <property type="gene ID" value="ENSEBUG00000003188.1"/>
</dbReference>
<dbReference type="NCBIfam" id="TIGR00863">
    <property type="entry name" value="P2X"/>
    <property type="match status" value="1"/>
</dbReference>
<evidence type="ECO:0000313" key="16">
    <source>
        <dbReference type="Proteomes" id="UP000694388"/>
    </source>
</evidence>
<comment type="subcellular location">
    <subcellularLocation>
        <location evidence="1">Cell membrane</location>
        <topology evidence="1">Multi-pass membrane protein</topology>
    </subcellularLocation>
</comment>
<keyword evidence="10" id="KW-0325">Glycoprotein</keyword>